<evidence type="ECO:0000256" key="8">
    <source>
        <dbReference type="ARBA" id="ARBA00022989"/>
    </source>
</evidence>
<evidence type="ECO:0000256" key="4">
    <source>
        <dbReference type="ARBA" id="ARBA00022475"/>
    </source>
</evidence>
<evidence type="ECO:0000256" key="3">
    <source>
        <dbReference type="ARBA" id="ARBA00008281"/>
    </source>
</evidence>
<keyword evidence="4" id="KW-1003">Cell membrane</keyword>
<dbReference type="GO" id="GO:0006935">
    <property type="term" value="P:chemotaxis"/>
    <property type="evidence" value="ECO:0007669"/>
    <property type="project" value="UniProtKB-KW"/>
</dbReference>
<comment type="subcellular location">
    <subcellularLocation>
        <location evidence="10">Cell inner membrane</location>
    </subcellularLocation>
    <subcellularLocation>
        <location evidence="2">Cell membrane</location>
        <topology evidence="2">Single-pass membrane protein</topology>
    </subcellularLocation>
</comment>
<dbReference type="GO" id="GO:0009425">
    <property type="term" value="C:bacterial-type flagellum basal body"/>
    <property type="evidence" value="ECO:0007669"/>
    <property type="project" value="InterPro"/>
</dbReference>
<comment type="caution">
    <text evidence="12">The sequence shown here is derived from an EMBL/GenBank/DDBJ whole genome shotgun (WGS) entry which is preliminary data.</text>
</comment>
<evidence type="ECO:0000256" key="1">
    <source>
        <dbReference type="ARBA" id="ARBA00002254"/>
    </source>
</evidence>
<evidence type="ECO:0000256" key="10">
    <source>
        <dbReference type="RuleBase" id="RU364125"/>
    </source>
</evidence>
<keyword evidence="7 10" id="KW-0283">Flagellar rotation</keyword>
<gene>
    <name evidence="12" type="ORF">JF290_10200</name>
</gene>
<keyword evidence="5 10" id="KW-0145">Chemotaxis</keyword>
<evidence type="ECO:0000256" key="9">
    <source>
        <dbReference type="ARBA" id="ARBA00023136"/>
    </source>
</evidence>
<keyword evidence="12" id="KW-0282">Flagellum</keyword>
<keyword evidence="12" id="KW-0966">Cell projection</keyword>
<evidence type="ECO:0000256" key="2">
    <source>
        <dbReference type="ARBA" id="ARBA00004162"/>
    </source>
</evidence>
<dbReference type="RefSeq" id="WP_199024773.1">
    <property type="nucleotide sequence ID" value="NZ_JAELVR010000006.1"/>
</dbReference>
<protein>
    <recommendedName>
        <fullName evidence="10">Flagellar protein FliL</fullName>
    </recommendedName>
</protein>
<feature type="compositionally biased region" description="Basic and acidic residues" evidence="11">
    <location>
        <begin position="29"/>
        <end position="52"/>
    </location>
</feature>
<keyword evidence="12" id="KW-0969">Cilium</keyword>
<dbReference type="Pfam" id="PF03748">
    <property type="entry name" value="FliL"/>
    <property type="match status" value="1"/>
</dbReference>
<keyword evidence="9 10" id="KW-0472">Membrane</keyword>
<evidence type="ECO:0000256" key="7">
    <source>
        <dbReference type="ARBA" id="ARBA00022779"/>
    </source>
</evidence>
<keyword evidence="6" id="KW-0812">Transmembrane</keyword>
<keyword evidence="10" id="KW-0997">Cell inner membrane</keyword>
<dbReference type="GO" id="GO:0005886">
    <property type="term" value="C:plasma membrane"/>
    <property type="evidence" value="ECO:0007669"/>
    <property type="project" value="UniProtKB-SubCell"/>
</dbReference>
<dbReference type="Proteomes" id="UP000619079">
    <property type="component" value="Unassembled WGS sequence"/>
</dbReference>
<evidence type="ECO:0000256" key="11">
    <source>
        <dbReference type="SAM" id="MobiDB-lite"/>
    </source>
</evidence>
<comment type="function">
    <text evidence="1 10">Controls the rotational direction of flagella during chemotaxis.</text>
</comment>
<name>A0A8J7IQP6_9RHOB</name>
<accession>A0A8J7IQP6</accession>
<dbReference type="AlphaFoldDB" id="A0A8J7IQP6"/>
<organism evidence="12 13">
    <name type="scientific">Sedimentitalea arenosa</name>
    <dbReference type="NCBI Taxonomy" id="2798803"/>
    <lineage>
        <taxon>Bacteria</taxon>
        <taxon>Pseudomonadati</taxon>
        <taxon>Pseudomonadota</taxon>
        <taxon>Alphaproteobacteria</taxon>
        <taxon>Rhodobacterales</taxon>
        <taxon>Paracoccaceae</taxon>
        <taxon>Sedimentitalea</taxon>
    </lineage>
</organism>
<dbReference type="EMBL" id="JAELVR010000006">
    <property type="protein sequence ID" value="MBJ6371896.1"/>
    <property type="molecule type" value="Genomic_DNA"/>
</dbReference>
<proteinExistence type="inferred from homology"/>
<dbReference type="GO" id="GO:0071973">
    <property type="term" value="P:bacterial-type flagellum-dependent cell motility"/>
    <property type="evidence" value="ECO:0007669"/>
    <property type="project" value="InterPro"/>
</dbReference>
<evidence type="ECO:0000256" key="5">
    <source>
        <dbReference type="ARBA" id="ARBA00022500"/>
    </source>
</evidence>
<sequence length="164" mass="17923">MLAKLLPVVMLLVGVGGGVGSGLLLAPKEPPEEAGSHEEKPDDDHAAVDEGADGEKSVTEFVKLNNQFVIPIIRDERVASLVVLSLSLETRVPMNDAVFNREPKLRDSFLQVLFDHANMGGFNGSFTDAEMLDVLRRSLRDVARRELGSEVENVLITDISRQDT</sequence>
<evidence type="ECO:0000256" key="6">
    <source>
        <dbReference type="ARBA" id="ARBA00022692"/>
    </source>
</evidence>
<evidence type="ECO:0000313" key="13">
    <source>
        <dbReference type="Proteomes" id="UP000619079"/>
    </source>
</evidence>
<dbReference type="InterPro" id="IPR005503">
    <property type="entry name" value="FliL"/>
</dbReference>
<keyword evidence="8" id="KW-1133">Transmembrane helix</keyword>
<feature type="region of interest" description="Disordered" evidence="11">
    <location>
        <begin position="24"/>
        <end position="52"/>
    </location>
</feature>
<reference evidence="12" key="1">
    <citation type="submission" date="2020-12" db="EMBL/GenBank/DDBJ databases">
        <title>Sedimentitalea sp. nov., isolated from sand in Incheon.</title>
        <authorList>
            <person name="Kim W."/>
        </authorList>
    </citation>
    <scope>NUCLEOTIDE SEQUENCE</scope>
    <source>
        <strain evidence="12">CAU 1593</strain>
    </source>
</reference>
<keyword evidence="13" id="KW-1185">Reference proteome</keyword>
<evidence type="ECO:0000313" key="12">
    <source>
        <dbReference type="EMBL" id="MBJ6371896.1"/>
    </source>
</evidence>
<comment type="similarity">
    <text evidence="3 10">Belongs to the FliL family.</text>
</comment>